<dbReference type="SUPFAM" id="SSF52540">
    <property type="entry name" value="P-loop containing nucleoside triphosphate hydrolases"/>
    <property type="match status" value="1"/>
</dbReference>
<dbReference type="Gene3D" id="1.20.1560.10">
    <property type="entry name" value="ABC transporter type 1, transmembrane domain"/>
    <property type="match status" value="1"/>
</dbReference>
<dbReference type="RefSeq" id="WP_002986843.1">
    <property type="nucleotide sequence ID" value="NZ_CP068108.1"/>
</dbReference>
<evidence type="ECO:0000256" key="6">
    <source>
        <dbReference type="ARBA" id="ARBA00022989"/>
    </source>
</evidence>
<evidence type="ECO:0000256" key="1">
    <source>
        <dbReference type="ARBA" id="ARBA00004651"/>
    </source>
</evidence>
<feature type="transmembrane region" description="Helical" evidence="8">
    <location>
        <begin position="281"/>
        <end position="299"/>
    </location>
</feature>
<dbReference type="GO" id="GO:0015421">
    <property type="term" value="F:ABC-type oligopeptide transporter activity"/>
    <property type="evidence" value="ECO:0007669"/>
    <property type="project" value="TreeGrafter"/>
</dbReference>
<feature type="domain" description="ABC transporter" evidence="9">
    <location>
        <begin position="372"/>
        <end position="605"/>
    </location>
</feature>
<dbReference type="Pfam" id="PF00664">
    <property type="entry name" value="ABC_membrane"/>
    <property type="match status" value="1"/>
</dbReference>
<dbReference type="Gene3D" id="3.40.50.300">
    <property type="entry name" value="P-loop containing nucleotide triphosphate hydrolases"/>
    <property type="match status" value="1"/>
</dbReference>
<dbReference type="GO" id="GO:0005524">
    <property type="term" value="F:ATP binding"/>
    <property type="evidence" value="ECO:0007669"/>
    <property type="project" value="UniProtKB-KW"/>
</dbReference>
<evidence type="ECO:0000256" key="3">
    <source>
        <dbReference type="ARBA" id="ARBA00022692"/>
    </source>
</evidence>
<dbReference type="Proteomes" id="UP000596202">
    <property type="component" value="Chromosome"/>
</dbReference>
<evidence type="ECO:0000256" key="5">
    <source>
        <dbReference type="ARBA" id="ARBA00022840"/>
    </source>
</evidence>
<dbReference type="InterPro" id="IPR027417">
    <property type="entry name" value="P-loop_NTPase"/>
</dbReference>
<keyword evidence="2" id="KW-0813">Transport</keyword>
<reference evidence="11 12" key="1">
    <citation type="submission" date="2021-01" db="EMBL/GenBank/DDBJ databases">
        <title>FDA dAtabase for Regulatory Grade micrObial Sequences (FDA-ARGOS): Supporting development and validation of Infectious Disease Dx tests.</title>
        <authorList>
            <person name="Sproer C."/>
            <person name="Gronow S."/>
            <person name="Severitt S."/>
            <person name="Schroder I."/>
            <person name="Tallon L."/>
            <person name="Sadzewicz L."/>
            <person name="Zhao X."/>
            <person name="Boylan J."/>
            <person name="Ott S."/>
            <person name="Bowen H."/>
            <person name="Vavikolanu K."/>
            <person name="Mehta A."/>
            <person name="Aluvathingal J."/>
            <person name="Nadendla S."/>
            <person name="Lowell S."/>
            <person name="Myers T."/>
            <person name="Yan Y."/>
            <person name="Sichtig H."/>
        </authorList>
    </citation>
    <scope>NUCLEOTIDE SEQUENCE [LARGE SCALE GENOMIC DNA]</scope>
    <source>
        <strain evidence="11 12">FDAARGOS_1131</strain>
    </source>
</reference>
<evidence type="ECO:0000259" key="9">
    <source>
        <dbReference type="PROSITE" id="PS50893"/>
    </source>
</evidence>
<accession>A0A9Q7EAE8</accession>
<evidence type="ECO:0000256" key="4">
    <source>
        <dbReference type="ARBA" id="ARBA00022741"/>
    </source>
</evidence>
<feature type="transmembrane region" description="Helical" evidence="8">
    <location>
        <begin position="172"/>
        <end position="190"/>
    </location>
</feature>
<dbReference type="InterPro" id="IPR003593">
    <property type="entry name" value="AAA+_ATPase"/>
</dbReference>
<dbReference type="PROSITE" id="PS00211">
    <property type="entry name" value="ABC_TRANSPORTER_1"/>
    <property type="match status" value="1"/>
</dbReference>
<keyword evidence="4" id="KW-0547">Nucleotide-binding</keyword>
<protein>
    <submittedName>
        <fullName evidence="11">ABC transporter ATP-binding protein</fullName>
    </submittedName>
</protein>
<sequence>MNEYFKKIIYFAKPYKSYAYLNVFFNILYALFSALGFLALIPMLTILFGDGKKVLEEPTYTSIGHLKNYLEDYMSYFLTQYTAEHGAQDTLMIMACVVISLFLLKNLFNYWAMYFITFLRNGVLKDIRNAMYKKAVDLPLAFFSEKRKGDVISRMTSDVLEIQHSFLSILEVVVREPLTIVFTIITMFAISTELTIFVFIFVPIAGIIISQVGKTLKKSSQKASEEQGYFLSIIEESLSGLKVIKSFNAEKRFNKKFQDSTQSFYELNNTILNRQNLSSPLSEFLGIVTIAVLLVYGGHLVLGEGTLTGASFIAYIGMAYNILTPAKAMSKASYALKRGNAAAERVLEVLEENNPIMNPEHAIQKESFDDKITIENISFKYENDLVLKDFSLTIPKGKSVALVGQSGSGKSTLANLLTRFWDINEGSIKIDNEDIRNMDLHSLRNLIGLVTQDSILFNDSIKANMLLGNENATDEDIIAALKVANAYEFVQDLPQGIDTNIGDSGSKLSGGQKQRLSIARAVLKNPPIMVLDEATSALDTESEKLVQDALENMMKNRTSVVIAHRLSTIQNADLIVVMQKGKIVEQGTHEELMKQNGTYMKLVSLQSFE</sequence>
<dbReference type="FunFam" id="3.40.50.300:FF:000287">
    <property type="entry name" value="Multidrug ABC transporter ATP-binding protein"/>
    <property type="match status" value="1"/>
</dbReference>
<evidence type="ECO:0000313" key="11">
    <source>
        <dbReference type="EMBL" id="QQT99134.1"/>
    </source>
</evidence>
<dbReference type="Pfam" id="PF00005">
    <property type="entry name" value="ABC_tran"/>
    <property type="match status" value="1"/>
</dbReference>
<feature type="transmembrane region" description="Helical" evidence="8">
    <location>
        <begin position="91"/>
        <end position="119"/>
    </location>
</feature>
<dbReference type="EMBL" id="CP068108">
    <property type="protein sequence ID" value="QQT99134.1"/>
    <property type="molecule type" value="Genomic_DNA"/>
</dbReference>
<keyword evidence="6 8" id="KW-1133">Transmembrane helix</keyword>
<comment type="subcellular location">
    <subcellularLocation>
        <location evidence="1">Cell membrane</location>
        <topology evidence="1">Multi-pass membrane protein</topology>
    </subcellularLocation>
</comment>
<dbReference type="InterPro" id="IPR003439">
    <property type="entry name" value="ABC_transporter-like_ATP-bd"/>
</dbReference>
<dbReference type="SMART" id="SM00382">
    <property type="entry name" value="AAA"/>
    <property type="match status" value="1"/>
</dbReference>
<dbReference type="PROSITE" id="PS50893">
    <property type="entry name" value="ABC_TRANSPORTER_2"/>
    <property type="match status" value="1"/>
</dbReference>
<dbReference type="InterPro" id="IPR017871">
    <property type="entry name" value="ABC_transporter-like_CS"/>
</dbReference>
<feature type="transmembrane region" description="Helical" evidence="8">
    <location>
        <begin position="21"/>
        <end position="48"/>
    </location>
</feature>
<dbReference type="OrthoDB" id="9780296at2"/>
<dbReference type="PROSITE" id="PS50929">
    <property type="entry name" value="ABC_TM1F"/>
    <property type="match status" value="1"/>
</dbReference>
<proteinExistence type="predicted"/>
<dbReference type="CDD" id="cd18552">
    <property type="entry name" value="ABC_6TM_MsbA_like"/>
    <property type="match status" value="1"/>
</dbReference>
<dbReference type="PANTHER" id="PTHR43394">
    <property type="entry name" value="ATP-DEPENDENT PERMEASE MDL1, MITOCHONDRIAL"/>
    <property type="match status" value="1"/>
</dbReference>
<name>A0A9Q7EAE8_MYROD</name>
<evidence type="ECO:0000256" key="8">
    <source>
        <dbReference type="SAM" id="Phobius"/>
    </source>
</evidence>
<evidence type="ECO:0000256" key="7">
    <source>
        <dbReference type="ARBA" id="ARBA00023136"/>
    </source>
</evidence>
<evidence type="ECO:0000259" key="10">
    <source>
        <dbReference type="PROSITE" id="PS50929"/>
    </source>
</evidence>
<organism evidence="11 12">
    <name type="scientific">Myroides odoratus</name>
    <name type="common">Flavobacterium odoratum</name>
    <dbReference type="NCBI Taxonomy" id="256"/>
    <lineage>
        <taxon>Bacteria</taxon>
        <taxon>Pseudomonadati</taxon>
        <taxon>Bacteroidota</taxon>
        <taxon>Flavobacteriia</taxon>
        <taxon>Flavobacteriales</taxon>
        <taxon>Flavobacteriaceae</taxon>
        <taxon>Myroides</taxon>
    </lineage>
</organism>
<dbReference type="PANTHER" id="PTHR43394:SF1">
    <property type="entry name" value="ATP-BINDING CASSETTE SUB-FAMILY B MEMBER 10, MITOCHONDRIAL"/>
    <property type="match status" value="1"/>
</dbReference>
<keyword evidence="7 8" id="KW-0472">Membrane</keyword>
<dbReference type="InterPro" id="IPR036640">
    <property type="entry name" value="ABC1_TM_sf"/>
</dbReference>
<dbReference type="InterPro" id="IPR011527">
    <property type="entry name" value="ABC1_TM_dom"/>
</dbReference>
<feature type="domain" description="ABC transmembrane type-1" evidence="10">
    <location>
        <begin position="73"/>
        <end position="338"/>
    </location>
</feature>
<dbReference type="GeneID" id="93528595"/>
<keyword evidence="5 11" id="KW-0067">ATP-binding</keyword>
<evidence type="ECO:0000313" key="12">
    <source>
        <dbReference type="Proteomes" id="UP000596202"/>
    </source>
</evidence>
<gene>
    <name evidence="11" type="ORF">I6I88_13045</name>
</gene>
<dbReference type="SUPFAM" id="SSF90123">
    <property type="entry name" value="ABC transporter transmembrane region"/>
    <property type="match status" value="1"/>
</dbReference>
<dbReference type="AlphaFoldDB" id="A0A9Q7EAE8"/>
<dbReference type="GO" id="GO:0005886">
    <property type="term" value="C:plasma membrane"/>
    <property type="evidence" value="ECO:0007669"/>
    <property type="project" value="UniProtKB-SubCell"/>
</dbReference>
<dbReference type="GO" id="GO:0016887">
    <property type="term" value="F:ATP hydrolysis activity"/>
    <property type="evidence" value="ECO:0007669"/>
    <property type="project" value="InterPro"/>
</dbReference>
<feature type="transmembrane region" description="Helical" evidence="8">
    <location>
        <begin position="196"/>
        <end position="213"/>
    </location>
</feature>
<dbReference type="InterPro" id="IPR039421">
    <property type="entry name" value="Type_1_exporter"/>
</dbReference>
<keyword evidence="3 8" id="KW-0812">Transmembrane</keyword>
<evidence type="ECO:0000256" key="2">
    <source>
        <dbReference type="ARBA" id="ARBA00022448"/>
    </source>
</evidence>